<dbReference type="AlphaFoldDB" id="A0A418WHT9"/>
<reference evidence="3 4" key="1">
    <citation type="submission" date="2018-09" db="EMBL/GenBank/DDBJ databases">
        <authorList>
            <person name="Zhu H."/>
        </authorList>
    </citation>
    <scope>NUCLEOTIDE SEQUENCE [LARGE SCALE GENOMIC DNA]</scope>
    <source>
        <strain evidence="3 4">K1W22B-8</strain>
    </source>
</reference>
<dbReference type="PANTHER" id="PTHR33546">
    <property type="entry name" value="LARGE, MULTIFUNCTIONAL SECRETED PROTEIN-RELATED"/>
    <property type="match status" value="1"/>
</dbReference>
<feature type="domain" description="Pyrroloquinoline quinone-dependent pyranose dehydrogenase beta-propeller" evidence="2">
    <location>
        <begin position="61"/>
        <end position="247"/>
    </location>
</feature>
<accession>A0A418WHT9</accession>
<dbReference type="Proteomes" id="UP000284605">
    <property type="component" value="Unassembled WGS sequence"/>
</dbReference>
<keyword evidence="4" id="KW-1185">Reference proteome</keyword>
<feature type="signal peptide" evidence="1">
    <location>
        <begin position="1"/>
        <end position="20"/>
    </location>
</feature>
<evidence type="ECO:0000259" key="2">
    <source>
        <dbReference type="Pfam" id="PF22807"/>
    </source>
</evidence>
<feature type="chain" id="PRO_5019336937" evidence="1">
    <location>
        <begin position="21"/>
        <end position="406"/>
    </location>
</feature>
<evidence type="ECO:0000313" key="4">
    <source>
        <dbReference type="Proteomes" id="UP000284605"/>
    </source>
</evidence>
<feature type="domain" description="Pyrroloquinoline quinone-dependent pyranose dehydrogenase beta-propeller" evidence="2">
    <location>
        <begin position="290"/>
        <end position="401"/>
    </location>
</feature>
<dbReference type="Gene3D" id="2.120.10.30">
    <property type="entry name" value="TolB, C-terminal domain"/>
    <property type="match status" value="1"/>
</dbReference>
<dbReference type="RefSeq" id="WP_119781657.1">
    <property type="nucleotide sequence ID" value="NZ_QYUK01000011.1"/>
</dbReference>
<dbReference type="PANTHER" id="PTHR33546:SF1">
    <property type="entry name" value="LARGE, MULTIFUNCTIONAL SECRETED PROTEIN"/>
    <property type="match status" value="1"/>
</dbReference>
<name>A0A418WHT9_9PROT</name>
<keyword evidence="1" id="KW-0732">Signal</keyword>
<dbReference type="Pfam" id="PF22807">
    <property type="entry name" value="TrAA12"/>
    <property type="match status" value="2"/>
</dbReference>
<dbReference type="InterPro" id="IPR011041">
    <property type="entry name" value="Quinoprot_gluc/sorb_DH_b-prop"/>
</dbReference>
<evidence type="ECO:0000256" key="1">
    <source>
        <dbReference type="SAM" id="SignalP"/>
    </source>
</evidence>
<sequence>MTRFLPLAALALLCPAMAGAQTEPVGTRLSVDPAALPAPYATDSASNSPREVARPAGVLPAVPPGFAVQLFAEGFEHARWLAVAPDGAVFLAQPQAGTVTRLIDADGDGIAEGRSDFVTGLNLPHGLALHDGQLYIGDAYGVWRVAYDGGERAAAPVRITDDGAFGDPGGHWTRNIAFSRDGADLFVAIGSQGNIAEEALPRATIQRFAAGGGAGHSFATGLRNPVGLAVHPQTGALWTVVNERDGLGDELVPDYLAQVIEGAFYGWPYAYLGRPDPRLGGRRPELAAAMRRGEVLFRSHSAPLGLVFYDGGQFPADFKGDAFVALHGSWNAGRPRGYQVVRVKFDHGRPAADAYEVFASGFWQAGRDRASVWGRPCGLAVARDGALLVADDVANVIWRISYRGSL</sequence>
<organism evidence="3 4">
    <name type="scientific">Oleomonas cavernae</name>
    <dbReference type="NCBI Taxonomy" id="2320859"/>
    <lineage>
        <taxon>Bacteria</taxon>
        <taxon>Pseudomonadati</taxon>
        <taxon>Pseudomonadota</taxon>
        <taxon>Alphaproteobacteria</taxon>
        <taxon>Acetobacterales</taxon>
        <taxon>Acetobacteraceae</taxon>
        <taxon>Oleomonas</taxon>
    </lineage>
</organism>
<protein>
    <submittedName>
        <fullName evidence="3">Sorbosone dehydrogenase</fullName>
    </submittedName>
</protein>
<gene>
    <name evidence="3" type="ORF">D3874_23680</name>
</gene>
<proteinExistence type="predicted"/>
<dbReference type="EMBL" id="QYUK01000011">
    <property type="protein sequence ID" value="RJF89601.1"/>
    <property type="molecule type" value="Genomic_DNA"/>
</dbReference>
<dbReference type="InterPro" id="IPR011042">
    <property type="entry name" value="6-blade_b-propeller_TolB-like"/>
</dbReference>
<comment type="caution">
    <text evidence="3">The sequence shown here is derived from an EMBL/GenBank/DDBJ whole genome shotgun (WGS) entry which is preliminary data.</text>
</comment>
<dbReference type="OrthoDB" id="9770043at2"/>
<dbReference type="SUPFAM" id="SSF50952">
    <property type="entry name" value="Soluble quinoprotein glucose dehydrogenase"/>
    <property type="match status" value="1"/>
</dbReference>
<dbReference type="InterPro" id="IPR054539">
    <property type="entry name" value="Beta-prop_PDH"/>
</dbReference>
<evidence type="ECO:0000313" key="3">
    <source>
        <dbReference type="EMBL" id="RJF89601.1"/>
    </source>
</evidence>